<dbReference type="SUPFAM" id="SSF47413">
    <property type="entry name" value="lambda repressor-like DNA-binding domains"/>
    <property type="match status" value="1"/>
</dbReference>
<feature type="domain" description="HTH cro/C1-type" evidence="2">
    <location>
        <begin position="6"/>
        <end position="60"/>
    </location>
</feature>
<dbReference type="EMBL" id="AODE01000026">
    <property type="protein sequence ID" value="EUJ27365.1"/>
    <property type="molecule type" value="Genomic_DNA"/>
</dbReference>
<dbReference type="InterPro" id="IPR010982">
    <property type="entry name" value="Lambda_DNA-bd_dom_sf"/>
</dbReference>
<protein>
    <recommendedName>
        <fullName evidence="2">HTH cro/C1-type domain-containing protein</fullName>
    </recommendedName>
</protein>
<dbReference type="PANTHER" id="PTHR46558">
    <property type="entry name" value="TRACRIPTIONAL REGULATORY PROTEIN-RELATED-RELATED"/>
    <property type="match status" value="1"/>
</dbReference>
<dbReference type="AlphaFoldDB" id="W7BRR4"/>
<sequence length="145" mass="16577">MFGNRLKQLRNSLNMTQEEMANKLDISRSAYSHLENERNEPDTETLNKLASFHDVSIDYLLGRSDSKSLNSEGFTVKEDNDIKKRIDAMKQDLASSGALMFDGEPLSEDALDSLMDILEHAEKTVTKVNRKYTPKKYKVDDDKNK</sequence>
<proteinExistence type="predicted"/>
<gene>
    <name evidence="3" type="ORF">PCORN_13587</name>
</gene>
<dbReference type="OrthoDB" id="72638at2"/>
<dbReference type="RefSeq" id="WP_036080737.1">
    <property type="nucleotide sequence ID" value="NZ_AODE01000026.1"/>
</dbReference>
<dbReference type="InterPro" id="IPR001387">
    <property type="entry name" value="Cro/C1-type_HTH"/>
</dbReference>
<keyword evidence="4" id="KW-1185">Reference proteome</keyword>
<dbReference type="Pfam" id="PF01381">
    <property type="entry name" value="HTH_3"/>
    <property type="match status" value="1"/>
</dbReference>
<dbReference type="GO" id="GO:0003677">
    <property type="term" value="F:DNA binding"/>
    <property type="evidence" value="ECO:0007669"/>
    <property type="project" value="UniProtKB-KW"/>
</dbReference>
<name>W7BRR4_9LIST</name>
<evidence type="ECO:0000313" key="3">
    <source>
        <dbReference type="EMBL" id="EUJ27365.1"/>
    </source>
</evidence>
<dbReference type="Gene3D" id="1.10.260.40">
    <property type="entry name" value="lambda repressor-like DNA-binding domains"/>
    <property type="match status" value="1"/>
</dbReference>
<evidence type="ECO:0000313" key="4">
    <source>
        <dbReference type="Proteomes" id="UP000019254"/>
    </source>
</evidence>
<comment type="caution">
    <text evidence="3">The sequence shown here is derived from an EMBL/GenBank/DDBJ whole genome shotgun (WGS) entry which is preliminary data.</text>
</comment>
<dbReference type="PANTHER" id="PTHR46558:SF11">
    <property type="entry name" value="HTH-TYPE TRANSCRIPTIONAL REGULATOR XRE"/>
    <property type="match status" value="1"/>
</dbReference>
<accession>W7BRR4</accession>
<evidence type="ECO:0000259" key="2">
    <source>
        <dbReference type="PROSITE" id="PS50943"/>
    </source>
</evidence>
<dbReference type="PROSITE" id="PS50943">
    <property type="entry name" value="HTH_CROC1"/>
    <property type="match status" value="1"/>
</dbReference>
<dbReference type="STRING" id="1265820.PCORN_13587"/>
<dbReference type="SMART" id="SM00530">
    <property type="entry name" value="HTH_XRE"/>
    <property type="match status" value="1"/>
</dbReference>
<evidence type="ECO:0000256" key="1">
    <source>
        <dbReference type="ARBA" id="ARBA00023125"/>
    </source>
</evidence>
<keyword evidence="1" id="KW-0238">DNA-binding</keyword>
<dbReference type="CDD" id="cd00093">
    <property type="entry name" value="HTH_XRE"/>
    <property type="match status" value="1"/>
</dbReference>
<dbReference type="Proteomes" id="UP000019254">
    <property type="component" value="Unassembled WGS sequence"/>
</dbReference>
<reference evidence="3 4" key="1">
    <citation type="journal article" date="2014" name="Int. J. Syst. Evol. Microbiol.">
        <title>Listeria floridensis sp. nov., Listeria aquatica sp. nov., Listeria cornellensis sp. nov., Listeria riparia sp. nov. and Listeria grandensis sp. nov., from agricultural and natural environments.</title>
        <authorList>
            <person name="den Bakker H.C."/>
            <person name="Warchocki S."/>
            <person name="Wright E.M."/>
            <person name="Allred A.F."/>
            <person name="Ahlstrom C."/>
            <person name="Manuel C.S."/>
            <person name="Stasiewicz M.J."/>
            <person name="Burrell A."/>
            <person name="Roof S."/>
            <person name="Strawn L."/>
            <person name="Fortes E.D."/>
            <person name="Nightingale K.K."/>
            <person name="Kephart D."/>
            <person name="Wiedmann M."/>
        </authorList>
    </citation>
    <scope>NUCLEOTIDE SEQUENCE [LARGE SCALE GENOMIC DNA]</scope>
    <source>
        <strain evidence="4">FSL F6-969</strain>
    </source>
</reference>
<organism evidence="3 4">
    <name type="scientific">Listeria cornellensis FSL F6-0969</name>
    <dbReference type="NCBI Taxonomy" id="1265820"/>
    <lineage>
        <taxon>Bacteria</taxon>
        <taxon>Bacillati</taxon>
        <taxon>Bacillota</taxon>
        <taxon>Bacilli</taxon>
        <taxon>Bacillales</taxon>
        <taxon>Listeriaceae</taxon>
        <taxon>Listeria</taxon>
    </lineage>
</organism>
<dbReference type="PATRIC" id="fig|1265820.5.peg.2678"/>